<organism evidence="1 2">
    <name type="scientific">Leucogyrophana mollusca</name>
    <dbReference type="NCBI Taxonomy" id="85980"/>
    <lineage>
        <taxon>Eukaryota</taxon>
        <taxon>Fungi</taxon>
        <taxon>Dikarya</taxon>
        <taxon>Basidiomycota</taxon>
        <taxon>Agaricomycotina</taxon>
        <taxon>Agaricomycetes</taxon>
        <taxon>Agaricomycetidae</taxon>
        <taxon>Boletales</taxon>
        <taxon>Boletales incertae sedis</taxon>
        <taxon>Leucogyrophana</taxon>
    </lineage>
</organism>
<accession>A0ACB8B4R5</accession>
<reference evidence="1" key="1">
    <citation type="journal article" date="2021" name="New Phytol.">
        <title>Evolutionary innovations through gain and loss of genes in the ectomycorrhizal Boletales.</title>
        <authorList>
            <person name="Wu G."/>
            <person name="Miyauchi S."/>
            <person name="Morin E."/>
            <person name="Kuo A."/>
            <person name="Drula E."/>
            <person name="Varga T."/>
            <person name="Kohler A."/>
            <person name="Feng B."/>
            <person name="Cao Y."/>
            <person name="Lipzen A."/>
            <person name="Daum C."/>
            <person name="Hundley H."/>
            <person name="Pangilinan J."/>
            <person name="Johnson J."/>
            <person name="Barry K."/>
            <person name="LaButti K."/>
            <person name="Ng V."/>
            <person name="Ahrendt S."/>
            <person name="Min B."/>
            <person name="Choi I.G."/>
            <person name="Park H."/>
            <person name="Plett J.M."/>
            <person name="Magnuson J."/>
            <person name="Spatafora J.W."/>
            <person name="Nagy L.G."/>
            <person name="Henrissat B."/>
            <person name="Grigoriev I.V."/>
            <person name="Yang Z.L."/>
            <person name="Xu J."/>
            <person name="Martin F.M."/>
        </authorList>
    </citation>
    <scope>NUCLEOTIDE SEQUENCE</scope>
    <source>
        <strain evidence="1">KUC20120723A-06</strain>
    </source>
</reference>
<dbReference type="EMBL" id="MU266560">
    <property type="protein sequence ID" value="KAH7920760.1"/>
    <property type="molecule type" value="Genomic_DNA"/>
</dbReference>
<evidence type="ECO:0000313" key="2">
    <source>
        <dbReference type="Proteomes" id="UP000790709"/>
    </source>
</evidence>
<evidence type="ECO:0000313" key="1">
    <source>
        <dbReference type="EMBL" id="KAH7920760.1"/>
    </source>
</evidence>
<protein>
    <submittedName>
        <fullName evidence="1">Uncharacterized protein</fullName>
    </submittedName>
</protein>
<dbReference type="Proteomes" id="UP000790709">
    <property type="component" value="Unassembled WGS sequence"/>
</dbReference>
<keyword evidence="2" id="KW-1185">Reference proteome</keyword>
<sequence>MCVFHFFRLSYETTIRWQCVIGTCGIYRAKSDPSFAGRDQPSIYLSPLLHSPSQALARGKEHRQAIVVLLTKRRSGSRRCRRGTTYRFIPPGARVGLPGGWYRGRPPPTSASVCRCLCVCNSRSQHGTRYLADMLLAASWLGWRAAALSIFPPTYAGISALLNY</sequence>
<comment type="caution">
    <text evidence="1">The sequence shown here is derived from an EMBL/GenBank/DDBJ whole genome shotgun (WGS) entry which is preliminary data.</text>
</comment>
<name>A0ACB8B4R5_9AGAM</name>
<proteinExistence type="predicted"/>
<gene>
    <name evidence="1" type="ORF">BV22DRAFT_778686</name>
</gene>